<evidence type="ECO:0000259" key="1">
    <source>
        <dbReference type="Pfam" id="PF00646"/>
    </source>
</evidence>
<feature type="domain" description="F-box" evidence="1">
    <location>
        <begin position="32"/>
        <end position="67"/>
    </location>
</feature>
<dbReference type="InterPro" id="IPR001810">
    <property type="entry name" value="F-box_dom"/>
</dbReference>
<reference evidence="2" key="5">
    <citation type="journal article" date="2021" name="G3 (Bethesda)">
        <title>Aegilops tauschii genome assembly Aet v5.0 features greater sequence contiguity and improved annotation.</title>
        <authorList>
            <person name="Wang L."/>
            <person name="Zhu T."/>
            <person name="Rodriguez J.C."/>
            <person name="Deal K.R."/>
            <person name="Dubcovsky J."/>
            <person name="McGuire P.E."/>
            <person name="Lux T."/>
            <person name="Spannagl M."/>
            <person name="Mayer K.F.X."/>
            <person name="Baldrich P."/>
            <person name="Meyers B.C."/>
            <person name="Huo N."/>
            <person name="Gu Y.Q."/>
            <person name="Zhou H."/>
            <person name="Devos K.M."/>
            <person name="Bennetzen J.L."/>
            <person name="Unver T."/>
            <person name="Budak H."/>
            <person name="Gulick P.J."/>
            <person name="Galiba G."/>
            <person name="Kalapos B."/>
            <person name="Nelson D.R."/>
            <person name="Li P."/>
            <person name="You F.M."/>
            <person name="Luo M.C."/>
            <person name="Dvorak J."/>
        </authorList>
    </citation>
    <scope>NUCLEOTIDE SEQUENCE [LARGE SCALE GENOMIC DNA]</scope>
    <source>
        <strain evidence="2">cv. AL8/78</strain>
    </source>
</reference>
<dbReference type="EnsemblPlants" id="AET6Gv20079500.2">
    <property type="protein sequence ID" value="AET6Gv20079500.2"/>
    <property type="gene ID" value="AET6Gv20079500"/>
</dbReference>
<keyword evidence="3" id="KW-1185">Reference proteome</keyword>
<dbReference type="AlphaFoldDB" id="A0A453MUI2"/>
<dbReference type="Proteomes" id="UP000015105">
    <property type="component" value="Chromosome 6D"/>
</dbReference>
<protein>
    <recommendedName>
        <fullName evidence="1">F-box domain-containing protein</fullName>
    </recommendedName>
</protein>
<reference evidence="2" key="4">
    <citation type="submission" date="2019-03" db="UniProtKB">
        <authorList>
            <consortium name="EnsemblPlants"/>
        </authorList>
    </citation>
    <scope>IDENTIFICATION</scope>
</reference>
<sequence>MLRLHTLLIELLRLNIFSELKSVFFSLLSLKDVLCTILSKLPAKEVVWTSALASEWESLWTTCPRLRRCLVLWLVTQTLMVTGHAGGSKG</sequence>
<organism evidence="2 3">
    <name type="scientific">Aegilops tauschii subsp. strangulata</name>
    <name type="common">Goatgrass</name>
    <dbReference type="NCBI Taxonomy" id="200361"/>
    <lineage>
        <taxon>Eukaryota</taxon>
        <taxon>Viridiplantae</taxon>
        <taxon>Streptophyta</taxon>
        <taxon>Embryophyta</taxon>
        <taxon>Tracheophyta</taxon>
        <taxon>Spermatophyta</taxon>
        <taxon>Magnoliopsida</taxon>
        <taxon>Liliopsida</taxon>
        <taxon>Poales</taxon>
        <taxon>Poaceae</taxon>
        <taxon>BOP clade</taxon>
        <taxon>Pooideae</taxon>
        <taxon>Triticodae</taxon>
        <taxon>Triticeae</taxon>
        <taxon>Triticinae</taxon>
        <taxon>Aegilops</taxon>
    </lineage>
</organism>
<accession>A0A453MUI2</accession>
<dbReference type="Pfam" id="PF00646">
    <property type="entry name" value="F-box"/>
    <property type="match status" value="1"/>
</dbReference>
<name>A0A453MUI2_AEGTS</name>
<dbReference type="Gramene" id="AET6Gv20079500.2">
    <property type="protein sequence ID" value="AET6Gv20079500.2"/>
    <property type="gene ID" value="AET6Gv20079500"/>
</dbReference>
<dbReference type="SUPFAM" id="SSF81383">
    <property type="entry name" value="F-box domain"/>
    <property type="match status" value="1"/>
</dbReference>
<reference evidence="2" key="3">
    <citation type="journal article" date="2017" name="Nature">
        <title>Genome sequence of the progenitor of the wheat D genome Aegilops tauschii.</title>
        <authorList>
            <person name="Luo M.C."/>
            <person name="Gu Y.Q."/>
            <person name="Puiu D."/>
            <person name="Wang H."/>
            <person name="Twardziok S.O."/>
            <person name="Deal K.R."/>
            <person name="Huo N."/>
            <person name="Zhu T."/>
            <person name="Wang L."/>
            <person name="Wang Y."/>
            <person name="McGuire P.E."/>
            <person name="Liu S."/>
            <person name="Long H."/>
            <person name="Ramasamy R.K."/>
            <person name="Rodriguez J.C."/>
            <person name="Van S.L."/>
            <person name="Yuan L."/>
            <person name="Wang Z."/>
            <person name="Xia Z."/>
            <person name="Xiao L."/>
            <person name="Anderson O.D."/>
            <person name="Ouyang S."/>
            <person name="Liang Y."/>
            <person name="Zimin A.V."/>
            <person name="Pertea G."/>
            <person name="Qi P."/>
            <person name="Bennetzen J.L."/>
            <person name="Dai X."/>
            <person name="Dawson M.W."/>
            <person name="Muller H.G."/>
            <person name="Kugler K."/>
            <person name="Rivarola-Duarte L."/>
            <person name="Spannagl M."/>
            <person name="Mayer K.F.X."/>
            <person name="Lu F.H."/>
            <person name="Bevan M.W."/>
            <person name="Leroy P."/>
            <person name="Li P."/>
            <person name="You F.M."/>
            <person name="Sun Q."/>
            <person name="Liu Z."/>
            <person name="Lyons E."/>
            <person name="Wicker T."/>
            <person name="Salzberg S.L."/>
            <person name="Devos K.M."/>
            <person name="Dvorak J."/>
        </authorList>
    </citation>
    <scope>NUCLEOTIDE SEQUENCE [LARGE SCALE GENOMIC DNA]</scope>
    <source>
        <strain evidence="2">cv. AL8/78</strain>
    </source>
</reference>
<evidence type="ECO:0000313" key="3">
    <source>
        <dbReference type="Proteomes" id="UP000015105"/>
    </source>
</evidence>
<reference evidence="3" key="1">
    <citation type="journal article" date="2014" name="Science">
        <title>Ancient hybridizations among the ancestral genomes of bread wheat.</title>
        <authorList>
            <consortium name="International Wheat Genome Sequencing Consortium,"/>
            <person name="Marcussen T."/>
            <person name="Sandve S.R."/>
            <person name="Heier L."/>
            <person name="Spannagl M."/>
            <person name="Pfeifer M."/>
            <person name="Jakobsen K.S."/>
            <person name="Wulff B.B."/>
            <person name="Steuernagel B."/>
            <person name="Mayer K.F."/>
            <person name="Olsen O.A."/>
        </authorList>
    </citation>
    <scope>NUCLEOTIDE SEQUENCE [LARGE SCALE GENOMIC DNA]</scope>
    <source>
        <strain evidence="3">cv. AL8/78</strain>
    </source>
</reference>
<reference evidence="3" key="2">
    <citation type="journal article" date="2017" name="Nat. Plants">
        <title>The Aegilops tauschii genome reveals multiple impacts of transposons.</title>
        <authorList>
            <person name="Zhao G."/>
            <person name="Zou C."/>
            <person name="Li K."/>
            <person name="Wang K."/>
            <person name="Li T."/>
            <person name="Gao L."/>
            <person name="Zhang X."/>
            <person name="Wang H."/>
            <person name="Yang Z."/>
            <person name="Liu X."/>
            <person name="Jiang W."/>
            <person name="Mao L."/>
            <person name="Kong X."/>
            <person name="Jiao Y."/>
            <person name="Jia J."/>
        </authorList>
    </citation>
    <scope>NUCLEOTIDE SEQUENCE [LARGE SCALE GENOMIC DNA]</scope>
    <source>
        <strain evidence="3">cv. AL8/78</strain>
    </source>
</reference>
<proteinExistence type="predicted"/>
<dbReference type="InterPro" id="IPR036047">
    <property type="entry name" value="F-box-like_dom_sf"/>
</dbReference>
<evidence type="ECO:0000313" key="2">
    <source>
        <dbReference type="EnsemblPlants" id="AET6Gv20079500.2"/>
    </source>
</evidence>